<dbReference type="GO" id="GO:0050178">
    <property type="term" value="F:phenylpyruvate tautomerase activity"/>
    <property type="evidence" value="ECO:0007669"/>
    <property type="project" value="UniProtKB-EC"/>
</dbReference>
<keyword evidence="14" id="KW-1185">Reference proteome</keyword>
<protein>
    <recommendedName>
        <fullName evidence="12">L-dopachrome isomerase</fullName>
        <ecNumber evidence="9">5.3.2.1</ecNumber>
        <ecNumber evidence="8">5.3.3.12</ecNumber>
    </recommendedName>
    <alternativeName>
        <fullName evidence="10">L-dopachrome tautomerase</fullName>
    </alternativeName>
    <alternativeName>
        <fullName evidence="11">Phenylpyruvate tautomerase</fullName>
    </alternativeName>
</protein>
<keyword evidence="3" id="KW-0202">Cytokine</keyword>
<reference evidence="14" key="1">
    <citation type="journal article" date="2017" name="bioRxiv">
        <title>Comparative analysis of the genomes of Stylophora pistillata and Acropora digitifera provides evidence for extensive differences between species of corals.</title>
        <authorList>
            <person name="Voolstra C.R."/>
            <person name="Li Y."/>
            <person name="Liew Y.J."/>
            <person name="Baumgarten S."/>
            <person name="Zoccola D."/>
            <person name="Flot J.-F."/>
            <person name="Tambutte S."/>
            <person name="Allemand D."/>
            <person name="Aranda M."/>
        </authorList>
    </citation>
    <scope>NUCLEOTIDE SEQUENCE [LARGE SCALE GENOMIC DNA]</scope>
</reference>
<dbReference type="GO" id="GO:0005125">
    <property type="term" value="F:cytokine activity"/>
    <property type="evidence" value="ECO:0007669"/>
    <property type="project" value="UniProtKB-KW"/>
</dbReference>
<gene>
    <name evidence="13" type="primary">2</name>
    <name evidence="13" type="ORF">AWC38_SpisGene17511</name>
</gene>
<evidence type="ECO:0000256" key="5">
    <source>
        <dbReference type="ARBA" id="ARBA00023235"/>
    </source>
</evidence>
<comment type="catalytic activity">
    <reaction evidence="6">
        <text>3-phenylpyruvate = enol-phenylpyruvate</text>
        <dbReference type="Rhea" id="RHEA:17097"/>
        <dbReference type="ChEBI" id="CHEBI:16815"/>
        <dbReference type="ChEBI" id="CHEBI:18005"/>
        <dbReference type="EC" id="5.3.2.1"/>
    </reaction>
</comment>
<evidence type="ECO:0000313" key="14">
    <source>
        <dbReference type="Proteomes" id="UP000225706"/>
    </source>
</evidence>
<evidence type="ECO:0000256" key="3">
    <source>
        <dbReference type="ARBA" id="ARBA00022514"/>
    </source>
</evidence>
<accession>A0A2B4RMW6</accession>
<proteinExistence type="inferred from homology"/>
<sequence length="114" mass="12261">MPFFDLKTNVKDVPAEFHKETTDFIAKLLGKPNSVVGVNVDAGARYTFGGTDDPAGVVNIHSAGSLAADKNNSSAKAISEHLQKHFNIPSGRLLIFFHELPRTHVGFNGKTLAS</sequence>
<dbReference type="STRING" id="50429.A0A2B4RMW6"/>
<keyword evidence="4" id="KW-0964">Secreted</keyword>
<evidence type="ECO:0000256" key="1">
    <source>
        <dbReference type="ARBA" id="ARBA00004613"/>
    </source>
</evidence>
<evidence type="ECO:0000256" key="7">
    <source>
        <dbReference type="ARBA" id="ARBA00036823"/>
    </source>
</evidence>
<comment type="subcellular location">
    <subcellularLocation>
        <location evidence="1">Secreted</location>
    </subcellularLocation>
</comment>
<organism evidence="13 14">
    <name type="scientific">Stylophora pistillata</name>
    <name type="common">Smooth cauliflower coral</name>
    <dbReference type="NCBI Taxonomy" id="50429"/>
    <lineage>
        <taxon>Eukaryota</taxon>
        <taxon>Metazoa</taxon>
        <taxon>Cnidaria</taxon>
        <taxon>Anthozoa</taxon>
        <taxon>Hexacorallia</taxon>
        <taxon>Scleractinia</taxon>
        <taxon>Astrocoeniina</taxon>
        <taxon>Pocilloporidae</taxon>
        <taxon>Stylophora</taxon>
    </lineage>
</organism>
<evidence type="ECO:0000313" key="13">
    <source>
        <dbReference type="EMBL" id="PFX18149.1"/>
    </source>
</evidence>
<evidence type="ECO:0000256" key="9">
    <source>
        <dbReference type="ARBA" id="ARBA00039086"/>
    </source>
</evidence>
<dbReference type="GO" id="GO:0005615">
    <property type="term" value="C:extracellular space"/>
    <property type="evidence" value="ECO:0007669"/>
    <property type="project" value="UniProtKB-KW"/>
</dbReference>
<dbReference type="EC" id="5.3.2.1" evidence="9"/>
<dbReference type="InterPro" id="IPR001398">
    <property type="entry name" value="Macrophage_inhib_fac"/>
</dbReference>
<dbReference type="PANTHER" id="PTHR11954:SF6">
    <property type="entry name" value="MACROPHAGE MIGRATION INHIBITORY FACTOR"/>
    <property type="match status" value="1"/>
</dbReference>
<dbReference type="EMBL" id="LSMT01000428">
    <property type="protein sequence ID" value="PFX18149.1"/>
    <property type="molecule type" value="Genomic_DNA"/>
</dbReference>
<evidence type="ECO:0000256" key="11">
    <source>
        <dbReference type="ARBA" id="ARBA00041912"/>
    </source>
</evidence>
<dbReference type="Gene3D" id="3.30.429.10">
    <property type="entry name" value="Macrophage Migration Inhibitory Factor"/>
    <property type="match status" value="1"/>
</dbReference>
<dbReference type="PANTHER" id="PTHR11954">
    <property type="entry name" value="D-DOPACHROME DECARBOXYLASE"/>
    <property type="match status" value="1"/>
</dbReference>
<name>A0A2B4RMW6_STYPI</name>
<keyword evidence="5" id="KW-0413">Isomerase</keyword>
<comment type="caution">
    <text evidence="13">The sequence shown here is derived from an EMBL/GenBank/DDBJ whole genome shotgun (WGS) entry which is preliminary data.</text>
</comment>
<evidence type="ECO:0000256" key="4">
    <source>
        <dbReference type="ARBA" id="ARBA00022525"/>
    </source>
</evidence>
<dbReference type="AlphaFoldDB" id="A0A2B4RMW6"/>
<dbReference type="InterPro" id="IPR014347">
    <property type="entry name" value="Tautomerase/MIF_sf"/>
</dbReference>
<comment type="similarity">
    <text evidence="2">Belongs to the MIF family.</text>
</comment>
<evidence type="ECO:0000256" key="10">
    <source>
        <dbReference type="ARBA" id="ARBA00041631"/>
    </source>
</evidence>
<evidence type="ECO:0000256" key="8">
    <source>
        <dbReference type="ARBA" id="ARBA00038932"/>
    </source>
</evidence>
<evidence type="ECO:0000256" key="6">
    <source>
        <dbReference type="ARBA" id="ARBA00036735"/>
    </source>
</evidence>
<dbReference type="Proteomes" id="UP000225706">
    <property type="component" value="Unassembled WGS sequence"/>
</dbReference>
<evidence type="ECO:0000256" key="12">
    <source>
        <dbReference type="ARBA" id="ARBA00042730"/>
    </source>
</evidence>
<dbReference type="Pfam" id="PF01187">
    <property type="entry name" value="MIF"/>
    <property type="match status" value="1"/>
</dbReference>
<comment type="catalytic activity">
    <reaction evidence="7">
        <text>L-dopachrome = 5,6-dihydroxyindole-2-carboxylate</text>
        <dbReference type="Rhea" id="RHEA:13041"/>
        <dbReference type="ChEBI" id="CHEBI:16875"/>
        <dbReference type="ChEBI" id="CHEBI:57509"/>
        <dbReference type="EC" id="5.3.3.12"/>
    </reaction>
</comment>
<dbReference type="SUPFAM" id="SSF55331">
    <property type="entry name" value="Tautomerase/MIF"/>
    <property type="match status" value="1"/>
</dbReference>
<evidence type="ECO:0000256" key="2">
    <source>
        <dbReference type="ARBA" id="ARBA00005851"/>
    </source>
</evidence>
<dbReference type="OrthoDB" id="255819at2759"/>
<dbReference type="GO" id="GO:0004167">
    <property type="term" value="F:dopachrome isomerase activity"/>
    <property type="evidence" value="ECO:0007669"/>
    <property type="project" value="UniProtKB-EC"/>
</dbReference>
<dbReference type="EC" id="5.3.3.12" evidence="8"/>